<dbReference type="PROSITE" id="PS50192">
    <property type="entry name" value="T_SNARE"/>
    <property type="match status" value="1"/>
</dbReference>
<comment type="subcellular location">
    <subcellularLocation>
        <location evidence="1">Golgi apparatus membrane</location>
        <topology evidence="1">Single-pass type IV membrane protein</topology>
    </subcellularLocation>
</comment>
<dbReference type="SUPFAM" id="SSF58038">
    <property type="entry name" value="SNARE fusion complex"/>
    <property type="match status" value="1"/>
</dbReference>
<dbReference type="InterPro" id="IPR010989">
    <property type="entry name" value="SNARE"/>
</dbReference>
<evidence type="ECO:0000259" key="12">
    <source>
        <dbReference type="PROSITE" id="PS50192"/>
    </source>
</evidence>
<dbReference type="Pfam" id="PF09177">
    <property type="entry name" value="STX6_10_61_N"/>
    <property type="match status" value="1"/>
</dbReference>
<keyword evidence="8 11" id="KW-0175">Coiled coil</keyword>
<evidence type="ECO:0000256" key="7">
    <source>
        <dbReference type="ARBA" id="ARBA00023034"/>
    </source>
</evidence>
<dbReference type="GeneID" id="81620291"/>
<dbReference type="InterPro" id="IPR015260">
    <property type="entry name" value="Syntaxin-6/10/61_N"/>
</dbReference>
<dbReference type="InterPro" id="IPR000727">
    <property type="entry name" value="T_SNARE_dom"/>
</dbReference>
<keyword evidence="14" id="KW-1185">Reference proteome</keyword>
<keyword evidence="9" id="KW-0472">Membrane</keyword>
<evidence type="ECO:0000313" key="13">
    <source>
        <dbReference type="EMBL" id="KAJ5495322.1"/>
    </source>
</evidence>
<reference evidence="13" key="1">
    <citation type="submission" date="2022-12" db="EMBL/GenBank/DDBJ databases">
        <authorList>
            <person name="Petersen C."/>
        </authorList>
    </citation>
    <scope>NUCLEOTIDE SEQUENCE</scope>
    <source>
        <strain evidence="13">IBT 30728</strain>
    </source>
</reference>
<evidence type="ECO:0000256" key="1">
    <source>
        <dbReference type="ARBA" id="ARBA00004409"/>
    </source>
</evidence>
<dbReference type="GO" id="GO:0015031">
    <property type="term" value="P:protein transport"/>
    <property type="evidence" value="ECO:0007669"/>
    <property type="project" value="UniProtKB-KW"/>
</dbReference>
<keyword evidence="3" id="KW-0813">Transport</keyword>
<evidence type="ECO:0000256" key="4">
    <source>
        <dbReference type="ARBA" id="ARBA00022692"/>
    </source>
</evidence>
<dbReference type="SMART" id="SM00397">
    <property type="entry name" value="t_SNARE"/>
    <property type="match status" value="1"/>
</dbReference>
<dbReference type="PANTHER" id="PTHR12791">
    <property type="entry name" value="GOLGI SNARE BET1-RELATED"/>
    <property type="match status" value="1"/>
</dbReference>
<name>A0A9X0C284_9EURO</name>
<dbReference type="GO" id="GO:0048193">
    <property type="term" value="P:Golgi vesicle transport"/>
    <property type="evidence" value="ECO:0007669"/>
    <property type="project" value="InterPro"/>
</dbReference>
<dbReference type="RefSeq" id="XP_056794335.1">
    <property type="nucleotide sequence ID" value="XM_056930042.1"/>
</dbReference>
<keyword evidence="6" id="KW-1133">Transmembrane helix</keyword>
<dbReference type="Gene3D" id="1.20.5.110">
    <property type="match status" value="1"/>
</dbReference>
<evidence type="ECO:0000256" key="10">
    <source>
        <dbReference type="ARBA" id="ARBA00073343"/>
    </source>
</evidence>
<dbReference type="CDD" id="cd15851">
    <property type="entry name" value="SNARE_Syntaxin6"/>
    <property type="match status" value="1"/>
</dbReference>
<keyword evidence="4" id="KW-0812">Transmembrane</keyword>
<dbReference type="FunFam" id="1.20.58.90:FF:000012">
    <property type="entry name" value="SNARE domain protein"/>
    <property type="match status" value="1"/>
</dbReference>
<evidence type="ECO:0000256" key="3">
    <source>
        <dbReference type="ARBA" id="ARBA00022448"/>
    </source>
</evidence>
<evidence type="ECO:0000256" key="8">
    <source>
        <dbReference type="ARBA" id="ARBA00023054"/>
    </source>
</evidence>
<protein>
    <recommendedName>
        <fullName evidence="10">t-SNARE affecting a late Golgi compartment protein 1</fullName>
    </recommendedName>
</protein>
<feature type="domain" description="T-SNARE coiled-coil homology" evidence="12">
    <location>
        <begin position="154"/>
        <end position="216"/>
    </location>
</feature>
<comment type="caution">
    <text evidence="13">The sequence shown here is derived from an EMBL/GenBank/DDBJ whole genome shotgun (WGS) entry which is preliminary data.</text>
</comment>
<dbReference type="Proteomes" id="UP001148312">
    <property type="component" value="Unassembled WGS sequence"/>
</dbReference>
<dbReference type="Gene3D" id="1.20.58.90">
    <property type="match status" value="1"/>
</dbReference>
<reference evidence="13" key="2">
    <citation type="journal article" date="2023" name="IMA Fungus">
        <title>Comparative genomic study of the Penicillium genus elucidates a diverse pangenome and 15 lateral gene transfer events.</title>
        <authorList>
            <person name="Petersen C."/>
            <person name="Sorensen T."/>
            <person name="Nielsen M.R."/>
            <person name="Sondergaard T.E."/>
            <person name="Sorensen J.L."/>
            <person name="Fitzpatrick D.A."/>
            <person name="Frisvad J.C."/>
            <person name="Nielsen K.L."/>
        </authorList>
    </citation>
    <scope>NUCLEOTIDE SEQUENCE</scope>
    <source>
        <strain evidence="13">IBT 30728</strain>
    </source>
</reference>
<evidence type="ECO:0000256" key="9">
    <source>
        <dbReference type="ARBA" id="ARBA00023136"/>
    </source>
</evidence>
<dbReference type="CDD" id="cd21442">
    <property type="entry name" value="SNARE_NTD_STX6-like"/>
    <property type="match status" value="1"/>
</dbReference>
<sequence length="230" mass="26107">MDTTDPFLQVQADVLETLQTSRPLFSSYLRIRSLAKSPQNPELHQSRTELETTLTELTADLDDLVESVRAIEQDPYRFGLELEEVQRRRKLVDDVGREIEQMRTELARAVSAAPAPADLPNPTEFDAALEAEEDGARGPRGDDYYAALEQQRQVELMHEQDEQLDGVFRTVGNLRQQANDMGRELEEQGAILEEVDSLADRVGGKLNNGMKRIRHIVRKNEGKWYPSCIS</sequence>
<evidence type="ECO:0000313" key="14">
    <source>
        <dbReference type="Proteomes" id="UP001148312"/>
    </source>
</evidence>
<evidence type="ECO:0000256" key="6">
    <source>
        <dbReference type="ARBA" id="ARBA00022989"/>
    </source>
</evidence>
<evidence type="ECO:0000256" key="5">
    <source>
        <dbReference type="ARBA" id="ARBA00022927"/>
    </source>
</evidence>
<keyword evidence="5" id="KW-0653">Protein transport</keyword>
<organism evidence="13 14">
    <name type="scientific">Penicillium diatomitis</name>
    <dbReference type="NCBI Taxonomy" id="2819901"/>
    <lineage>
        <taxon>Eukaryota</taxon>
        <taxon>Fungi</taxon>
        <taxon>Dikarya</taxon>
        <taxon>Ascomycota</taxon>
        <taxon>Pezizomycotina</taxon>
        <taxon>Eurotiomycetes</taxon>
        <taxon>Eurotiomycetidae</taxon>
        <taxon>Eurotiales</taxon>
        <taxon>Aspergillaceae</taxon>
        <taxon>Penicillium</taxon>
    </lineage>
</organism>
<evidence type="ECO:0000256" key="11">
    <source>
        <dbReference type="SAM" id="Coils"/>
    </source>
</evidence>
<gene>
    <name evidence="13" type="ORF">N7539_000438</name>
</gene>
<dbReference type="AlphaFoldDB" id="A0A9X0C284"/>
<dbReference type="GO" id="GO:0000139">
    <property type="term" value="C:Golgi membrane"/>
    <property type="evidence" value="ECO:0007669"/>
    <property type="project" value="UniProtKB-SubCell"/>
</dbReference>
<feature type="coiled-coil region" evidence="11">
    <location>
        <begin position="47"/>
        <end position="74"/>
    </location>
</feature>
<accession>A0A9X0C284</accession>
<proteinExistence type="inferred from homology"/>
<keyword evidence="7" id="KW-0333">Golgi apparatus</keyword>
<evidence type="ECO:0000256" key="2">
    <source>
        <dbReference type="ARBA" id="ARBA00009063"/>
    </source>
</evidence>
<dbReference type="SUPFAM" id="SSF47661">
    <property type="entry name" value="t-snare proteins"/>
    <property type="match status" value="1"/>
</dbReference>
<comment type="similarity">
    <text evidence="2">Belongs to the syntaxin family.</text>
</comment>
<dbReference type="EMBL" id="JAPWDQ010000001">
    <property type="protein sequence ID" value="KAJ5495322.1"/>
    <property type="molecule type" value="Genomic_DNA"/>
</dbReference>
<dbReference type="FunFam" id="1.20.5.110:FF:000006">
    <property type="entry name" value="Syntaxin 6"/>
    <property type="match status" value="1"/>
</dbReference>